<feature type="transmembrane region" description="Helical" evidence="1">
    <location>
        <begin position="122"/>
        <end position="144"/>
    </location>
</feature>
<evidence type="ECO:0000313" key="2">
    <source>
        <dbReference type="EMBL" id="ASY12956.1"/>
    </source>
</evidence>
<reference evidence="2 3" key="1">
    <citation type="submission" date="2016-07" db="EMBL/GenBank/DDBJ databases">
        <title>High microdiversification within the ubiquitous acI lineage of Actinobacteria.</title>
        <authorList>
            <person name="Neuenschwander S.M."/>
            <person name="Salcher M."/>
            <person name="Ghai R."/>
            <person name="Pernthaler J."/>
        </authorList>
    </citation>
    <scope>NUCLEOTIDE SEQUENCE [LARGE SCALE GENOMIC DNA]</scope>
    <source>
        <strain evidence="2">MMS-21-160</strain>
    </source>
</reference>
<keyword evidence="1" id="KW-1133">Transmembrane helix</keyword>
<dbReference type="AlphaFoldDB" id="A0A249K8A1"/>
<keyword evidence="3" id="KW-1185">Reference proteome</keyword>
<accession>A0A249K8A1</accession>
<protein>
    <submittedName>
        <fullName evidence="2">Polyketide cyclase / dehydrase and lipid transport</fullName>
    </submittedName>
</protein>
<dbReference type="RefSeq" id="WP_041887345.1">
    <property type="nucleotide sequence ID" value="NZ_CP016771.1"/>
</dbReference>
<gene>
    <name evidence="2" type="ORF">B1s21160_01045</name>
</gene>
<name>A0A249K8A1_9ACTN</name>
<sequence length="153" mass="17478">MNKLSNLSLTIKINKPIKTVWGALVDWQGQSNWMLQTKVWSELDQDRTVKNGKGVLIFAFTGLFPKLYPNLKLGILDTMEITKWKPPVICEVVHIGRVIRGTGKFELKPVRGGTVFYWQEEILAPAIVLLFIKPMLLIGVWLSLRRFSRQVSA</sequence>
<keyword evidence="1" id="KW-0472">Membrane</keyword>
<dbReference type="Proteomes" id="UP000217171">
    <property type="component" value="Chromosome"/>
</dbReference>
<dbReference type="OrthoDB" id="4823586at2"/>
<dbReference type="EMBL" id="CP016771">
    <property type="protein sequence ID" value="ASY12956.1"/>
    <property type="molecule type" value="Genomic_DNA"/>
</dbReference>
<evidence type="ECO:0000256" key="1">
    <source>
        <dbReference type="SAM" id="Phobius"/>
    </source>
</evidence>
<proteinExistence type="predicted"/>
<dbReference type="SUPFAM" id="SSF55961">
    <property type="entry name" value="Bet v1-like"/>
    <property type="match status" value="1"/>
</dbReference>
<dbReference type="KEGG" id="nhi:B1s21160_01045"/>
<keyword evidence="1" id="KW-0812">Transmembrane</keyword>
<organism evidence="2 3">
    <name type="scientific">Candidatus Nanopelagicus hibericus</name>
    <dbReference type="NCBI Taxonomy" id="1884915"/>
    <lineage>
        <taxon>Bacteria</taxon>
        <taxon>Bacillati</taxon>
        <taxon>Actinomycetota</taxon>
        <taxon>Actinomycetes</taxon>
        <taxon>Candidatus Nanopelagicales</taxon>
        <taxon>Candidatus Nanopelagicaceae</taxon>
        <taxon>Candidatus Nanopelagicus</taxon>
    </lineage>
</organism>
<dbReference type="CDD" id="cd07812">
    <property type="entry name" value="SRPBCC"/>
    <property type="match status" value="1"/>
</dbReference>
<evidence type="ECO:0000313" key="3">
    <source>
        <dbReference type="Proteomes" id="UP000217171"/>
    </source>
</evidence>